<dbReference type="InterPro" id="IPR029039">
    <property type="entry name" value="Flavoprotein-like_sf"/>
</dbReference>
<dbReference type="InterPro" id="IPR003680">
    <property type="entry name" value="Flavodoxin_fold"/>
</dbReference>
<dbReference type="Proteomes" id="UP000306274">
    <property type="component" value="Unassembled WGS sequence"/>
</dbReference>
<protein>
    <submittedName>
        <fullName evidence="2">FMN-dependent NADH-azoreductase</fullName>
    </submittedName>
</protein>
<dbReference type="Gene3D" id="3.40.50.360">
    <property type="match status" value="1"/>
</dbReference>
<comment type="caution">
    <text evidence="2">The sequence shown here is derived from an EMBL/GenBank/DDBJ whole genome shotgun (WGS) entry which is preliminary data.</text>
</comment>
<dbReference type="EMBL" id="SRZK01000184">
    <property type="protein sequence ID" value="TGZ08654.1"/>
    <property type="molecule type" value="Genomic_DNA"/>
</dbReference>
<proteinExistence type="predicted"/>
<feature type="domain" description="Flavodoxin-like fold" evidence="1">
    <location>
        <begin position="3"/>
        <end position="57"/>
    </location>
</feature>
<evidence type="ECO:0000313" key="3">
    <source>
        <dbReference type="Proteomes" id="UP000306274"/>
    </source>
</evidence>
<gene>
    <name evidence="2" type="ORF">E5Z02_19050</name>
</gene>
<name>A0ABY2PCD5_9ACTN</name>
<accession>A0ABY2PCD5</accession>
<evidence type="ECO:0000259" key="1">
    <source>
        <dbReference type="Pfam" id="PF02525"/>
    </source>
</evidence>
<organism evidence="2 3">
    <name type="scientific">Streptomyces rhizosphaericola</name>
    <dbReference type="NCBI Taxonomy" id="2564098"/>
    <lineage>
        <taxon>Bacteria</taxon>
        <taxon>Bacillati</taxon>
        <taxon>Actinomycetota</taxon>
        <taxon>Actinomycetes</taxon>
        <taxon>Kitasatosporales</taxon>
        <taxon>Streptomycetaceae</taxon>
        <taxon>Streptomyces</taxon>
    </lineage>
</organism>
<dbReference type="SUPFAM" id="SSF52218">
    <property type="entry name" value="Flavoproteins"/>
    <property type="match status" value="1"/>
</dbReference>
<sequence>MATLLHLDSAVFPQGSASRDVTAAFVETWREQHPDGTVIHRDLAADPLPHLDAGAAAAGADDPLR</sequence>
<dbReference type="RefSeq" id="WP_206308074.1">
    <property type="nucleotide sequence ID" value="NZ_SRZK01000184.1"/>
</dbReference>
<dbReference type="Pfam" id="PF02525">
    <property type="entry name" value="Flavodoxin_2"/>
    <property type="match status" value="1"/>
</dbReference>
<evidence type="ECO:0000313" key="2">
    <source>
        <dbReference type="EMBL" id="TGZ08654.1"/>
    </source>
</evidence>
<reference evidence="2 3" key="1">
    <citation type="submission" date="2019-04" db="EMBL/GenBank/DDBJ databases">
        <title>Streptomyces rhizosphaericola sp. nov., an actinobacterium isolated from the wheat rhizosphere.</title>
        <authorList>
            <person name="Vargas Hoyos H.A."/>
            <person name="Santos S.N."/>
            <person name="Genuario D.B."/>
            <person name="Melo I.S."/>
            <person name="Da Silva L.J."/>
            <person name="Da Silva F.S.P."/>
            <person name="Zucchi T.D."/>
        </authorList>
    </citation>
    <scope>NUCLEOTIDE SEQUENCE [LARGE SCALE GENOMIC DNA]</scope>
    <source>
        <strain evidence="2 3">1AS2c</strain>
    </source>
</reference>
<feature type="non-terminal residue" evidence="2">
    <location>
        <position position="65"/>
    </location>
</feature>
<keyword evidence="3" id="KW-1185">Reference proteome</keyword>